<proteinExistence type="predicted"/>
<protein>
    <submittedName>
        <fullName evidence="1">Uncharacterized protein</fullName>
    </submittedName>
</protein>
<dbReference type="Proteomes" id="UP000789845">
    <property type="component" value="Unassembled WGS sequence"/>
</dbReference>
<evidence type="ECO:0000313" key="1">
    <source>
        <dbReference type="EMBL" id="CAG9608027.1"/>
    </source>
</evidence>
<dbReference type="EMBL" id="CAKJTG010000008">
    <property type="protein sequence ID" value="CAG9608027.1"/>
    <property type="molecule type" value="Genomic_DNA"/>
</dbReference>
<accession>A0A9C7LA38</accession>
<dbReference type="RefSeq" id="WP_230496281.1">
    <property type="nucleotide sequence ID" value="NZ_CAKJTG010000008.1"/>
</dbReference>
<organism evidence="1 2">
    <name type="scientific">Pseudoneobacillus rhizosphaerae</name>
    <dbReference type="NCBI Taxonomy" id="2880968"/>
    <lineage>
        <taxon>Bacteria</taxon>
        <taxon>Bacillati</taxon>
        <taxon>Bacillota</taxon>
        <taxon>Bacilli</taxon>
        <taxon>Bacillales</taxon>
        <taxon>Bacillaceae</taxon>
        <taxon>Pseudoneobacillus</taxon>
    </lineage>
</organism>
<name>A0A9C7LA38_9BACI</name>
<dbReference type="AlphaFoldDB" id="A0A9C7LA38"/>
<gene>
    <name evidence="1" type="ORF">NEOCIP111885_01719</name>
</gene>
<keyword evidence="2" id="KW-1185">Reference proteome</keyword>
<comment type="caution">
    <text evidence="1">The sequence shown here is derived from an EMBL/GenBank/DDBJ whole genome shotgun (WGS) entry which is preliminary data.</text>
</comment>
<evidence type="ECO:0000313" key="2">
    <source>
        <dbReference type="Proteomes" id="UP000789845"/>
    </source>
</evidence>
<sequence>MNFEDATKKQLLQIVLNENCPLDYKYAAARELQLKTWSSLFLQKLVKYWGMGLSEVEIAERFGVEVWEVKKQLQKYQLFGKRVIKGGMRR</sequence>
<reference evidence="1" key="1">
    <citation type="submission" date="2021-10" db="EMBL/GenBank/DDBJ databases">
        <authorList>
            <person name="Criscuolo A."/>
        </authorList>
    </citation>
    <scope>NUCLEOTIDE SEQUENCE</scope>
    <source>
        <strain evidence="1">CIP111885</strain>
    </source>
</reference>